<accession>A0AAD4BDV7</accession>
<dbReference type="Proteomes" id="UP001194468">
    <property type="component" value="Unassembled WGS sequence"/>
</dbReference>
<reference evidence="1" key="2">
    <citation type="journal article" date="2020" name="Nat. Commun.">
        <title>Large-scale genome sequencing of mycorrhizal fungi provides insights into the early evolution of symbiotic traits.</title>
        <authorList>
            <person name="Miyauchi S."/>
            <person name="Kiss E."/>
            <person name="Kuo A."/>
            <person name="Drula E."/>
            <person name="Kohler A."/>
            <person name="Sanchez-Garcia M."/>
            <person name="Morin E."/>
            <person name="Andreopoulos B."/>
            <person name="Barry K.W."/>
            <person name="Bonito G."/>
            <person name="Buee M."/>
            <person name="Carver A."/>
            <person name="Chen C."/>
            <person name="Cichocki N."/>
            <person name="Clum A."/>
            <person name="Culley D."/>
            <person name="Crous P.W."/>
            <person name="Fauchery L."/>
            <person name="Girlanda M."/>
            <person name="Hayes R.D."/>
            <person name="Keri Z."/>
            <person name="LaButti K."/>
            <person name="Lipzen A."/>
            <person name="Lombard V."/>
            <person name="Magnuson J."/>
            <person name="Maillard F."/>
            <person name="Murat C."/>
            <person name="Nolan M."/>
            <person name="Ohm R.A."/>
            <person name="Pangilinan J."/>
            <person name="Pereira M.F."/>
            <person name="Perotto S."/>
            <person name="Peter M."/>
            <person name="Pfister S."/>
            <person name="Riley R."/>
            <person name="Sitrit Y."/>
            <person name="Stielow J.B."/>
            <person name="Szollosi G."/>
            <person name="Zifcakova L."/>
            <person name="Stursova M."/>
            <person name="Spatafora J.W."/>
            <person name="Tedersoo L."/>
            <person name="Vaario L.M."/>
            <person name="Yamada A."/>
            <person name="Yan M."/>
            <person name="Wang P."/>
            <person name="Xu J."/>
            <person name="Bruns T."/>
            <person name="Baldrian P."/>
            <person name="Vilgalys R."/>
            <person name="Dunand C."/>
            <person name="Henrissat B."/>
            <person name="Grigoriev I.V."/>
            <person name="Hibbett D."/>
            <person name="Nagy L.G."/>
            <person name="Martin F.M."/>
        </authorList>
    </citation>
    <scope>NUCLEOTIDE SEQUENCE</scope>
    <source>
        <strain evidence="1">BED1</strain>
    </source>
</reference>
<organism evidence="1 2">
    <name type="scientific">Boletus edulis BED1</name>
    <dbReference type="NCBI Taxonomy" id="1328754"/>
    <lineage>
        <taxon>Eukaryota</taxon>
        <taxon>Fungi</taxon>
        <taxon>Dikarya</taxon>
        <taxon>Basidiomycota</taxon>
        <taxon>Agaricomycotina</taxon>
        <taxon>Agaricomycetes</taxon>
        <taxon>Agaricomycetidae</taxon>
        <taxon>Boletales</taxon>
        <taxon>Boletineae</taxon>
        <taxon>Boletaceae</taxon>
        <taxon>Boletoideae</taxon>
        <taxon>Boletus</taxon>
    </lineage>
</organism>
<keyword evidence="2" id="KW-1185">Reference proteome</keyword>
<dbReference type="EMBL" id="WHUW01000125">
    <property type="protein sequence ID" value="KAF8422363.1"/>
    <property type="molecule type" value="Genomic_DNA"/>
</dbReference>
<reference evidence="1" key="1">
    <citation type="submission" date="2019-10" db="EMBL/GenBank/DDBJ databases">
        <authorList>
            <consortium name="DOE Joint Genome Institute"/>
            <person name="Kuo A."/>
            <person name="Miyauchi S."/>
            <person name="Kiss E."/>
            <person name="Drula E."/>
            <person name="Kohler A."/>
            <person name="Sanchez-Garcia M."/>
            <person name="Andreopoulos B."/>
            <person name="Barry K.W."/>
            <person name="Bonito G."/>
            <person name="Buee M."/>
            <person name="Carver A."/>
            <person name="Chen C."/>
            <person name="Cichocki N."/>
            <person name="Clum A."/>
            <person name="Culley D."/>
            <person name="Crous P.W."/>
            <person name="Fauchery L."/>
            <person name="Girlanda M."/>
            <person name="Hayes R."/>
            <person name="Keri Z."/>
            <person name="LaButti K."/>
            <person name="Lipzen A."/>
            <person name="Lombard V."/>
            <person name="Magnuson J."/>
            <person name="Maillard F."/>
            <person name="Morin E."/>
            <person name="Murat C."/>
            <person name="Nolan M."/>
            <person name="Ohm R."/>
            <person name="Pangilinan J."/>
            <person name="Pereira M."/>
            <person name="Perotto S."/>
            <person name="Peter M."/>
            <person name="Riley R."/>
            <person name="Sitrit Y."/>
            <person name="Stielow B."/>
            <person name="Szollosi G."/>
            <person name="Zifcakova L."/>
            <person name="Stursova M."/>
            <person name="Spatafora J.W."/>
            <person name="Tedersoo L."/>
            <person name="Vaario L.-M."/>
            <person name="Yamada A."/>
            <person name="Yan M."/>
            <person name="Wang P."/>
            <person name="Xu J."/>
            <person name="Bruns T."/>
            <person name="Baldrian P."/>
            <person name="Vilgalys R."/>
            <person name="Henrissat B."/>
            <person name="Grigoriev I.V."/>
            <person name="Hibbett D."/>
            <person name="Nagy L.G."/>
            <person name="Martin F.M."/>
        </authorList>
    </citation>
    <scope>NUCLEOTIDE SEQUENCE</scope>
    <source>
        <strain evidence="1">BED1</strain>
    </source>
</reference>
<evidence type="ECO:0000313" key="1">
    <source>
        <dbReference type="EMBL" id="KAF8422363.1"/>
    </source>
</evidence>
<protein>
    <submittedName>
        <fullName evidence="1">Uncharacterized protein</fullName>
    </submittedName>
</protein>
<comment type="caution">
    <text evidence="1">The sequence shown here is derived from an EMBL/GenBank/DDBJ whole genome shotgun (WGS) entry which is preliminary data.</text>
</comment>
<proteinExistence type="predicted"/>
<gene>
    <name evidence="1" type="ORF">L210DRAFT_3571243</name>
</gene>
<name>A0AAD4BDV7_BOLED</name>
<evidence type="ECO:0000313" key="2">
    <source>
        <dbReference type="Proteomes" id="UP001194468"/>
    </source>
</evidence>
<sequence length="102" mass="11409">MFTWMKNKKGSGKASRRISRHFLHPDVVQFVKTGVVPSPSQRAFCHVFTTGVAAGSSERHTWSPYILATADSESCKTIQESESVKGEVNPYLRPVRWVISLS</sequence>
<dbReference type="AlphaFoldDB" id="A0AAD4BDV7"/>